<dbReference type="GO" id="GO:0006950">
    <property type="term" value="P:response to stress"/>
    <property type="evidence" value="ECO:0007669"/>
    <property type="project" value="UniProtKB-ARBA"/>
</dbReference>
<dbReference type="EMBL" id="WUTS01000001">
    <property type="protein sequence ID" value="NAW12586.1"/>
    <property type="molecule type" value="Genomic_DNA"/>
</dbReference>
<accession>A0A7X5ALB8</accession>
<keyword evidence="9 12" id="KW-0449">Lipoprotein</keyword>
<name>A0A7X5ALB8_9GAMM</name>
<evidence type="ECO:0000256" key="8">
    <source>
        <dbReference type="ARBA" id="ARBA00023237"/>
    </source>
</evidence>
<dbReference type="Gene3D" id="2.40.128.20">
    <property type="match status" value="1"/>
</dbReference>
<evidence type="ECO:0000313" key="15">
    <source>
        <dbReference type="EMBL" id="NAW12586.1"/>
    </source>
</evidence>
<evidence type="ECO:0000256" key="10">
    <source>
        <dbReference type="ARBA" id="ARBA00057024"/>
    </source>
</evidence>
<comment type="subcellular location">
    <subcellularLocation>
        <location evidence="1">Cell outer membrane</location>
        <topology evidence="1">Lipid-anchor</topology>
    </subcellularLocation>
</comment>
<dbReference type="InterPro" id="IPR012674">
    <property type="entry name" value="Calycin"/>
</dbReference>
<dbReference type="InterPro" id="IPR000566">
    <property type="entry name" value="Lipocln_cytosolic_FA-bd_dom"/>
</dbReference>
<dbReference type="RefSeq" id="WP_161423034.1">
    <property type="nucleotide sequence ID" value="NZ_JARWMY010000005.1"/>
</dbReference>
<dbReference type="InterPro" id="IPR002446">
    <property type="entry name" value="Lipocalin_bac"/>
</dbReference>
<evidence type="ECO:0000256" key="12">
    <source>
        <dbReference type="PIRNR" id="PIRNR036893"/>
    </source>
</evidence>
<evidence type="ECO:0000259" key="14">
    <source>
        <dbReference type="Pfam" id="PF08212"/>
    </source>
</evidence>
<dbReference type="Proteomes" id="UP000448235">
    <property type="component" value="Unassembled WGS sequence"/>
</dbReference>
<sequence length="183" mass="20496">MPHSSLLPTLGIALLLAGCTGIPEGTEPVSDFELDRYLGQWYEIARLDHSFERGMECVTADYSLRDDGGVRVLNRGVRLDGGEIELAEGRAYFIGDEDMGRLKVSFFGPFYGGYNVLALDDDYRWSLVAGPDRDYLWILARTPSLDEATRQALVAEARGLDFPVEELIWVEQGQVCDAWRKEA</sequence>
<dbReference type="GO" id="GO:0008289">
    <property type="term" value="F:lipid binding"/>
    <property type="evidence" value="ECO:0007669"/>
    <property type="project" value="UniProtKB-UniRule"/>
</dbReference>
<dbReference type="InterPro" id="IPR022271">
    <property type="entry name" value="Lipocalin_ApoD"/>
</dbReference>
<dbReference type="GO" id="GO:0009279">
    <property type="term" value="C:cell outer membrane"/>
    <property type="evidence" value="ECO:0007669"/>
    <property type="project" value="UniProtKB-SubCell"/>
</dbReference>
<dbReference type="PANTHER" id="PTHR10612:SF34">
    <property type="entry name" value="APOLIPOPROTEIN D"/>
    <property type="match status" value="1"/>
</dbReference>
<reference evidence="15 16" key="1">
    <citation type="submission" date="2019-12" db="EMBL/GenBank/DDBJ databases">
        <title>Draft genome sequencing of Halomonas icarensis D1-1.</title>
        <authorList>
            <person name="Pandiyan K."/>
            <person name="Kushwaha P."/>
            <person name="Gowdham M."/>
            <person name="Chakdar H."/>
            <person name="Singh A."/>
            <person name="Kumar M."/>
            <person name="Saxena A.K."/>
        </authorList>
    </citation>
    <scope>NUCLEOTIDE SEQUENCE [LARGE SCALE GENOMIC DNA]</scope>
    <source>
        <strain evidence="15 16">D1-1</strain>
    </source>
</reference>
<comment type="caution">
    <text evidence="15">The sequence shown here is derived from an EMBL/GenBank/DDBJ whole genome shotgun (WGS) entry which is preliminary data.</text>
</comment>
<evidence type="ECO:0000256" key="2">
    <source>
        <dbReference type="ARBA" id="ARBA00006889"/>
    </source>
</evidence>
<dbReference type="InterPro" id="IPR047202">
    <property type="entry name" value="Lipocalin_Blc-like_dom"/>
</dbReference>
<evidence type="ECO:0000256" key="7">
    <source>
        <dbReference type="ARBA" id="ARBA00023139"/>
    </source>
</evidence>
<keyword evidence="8 12" id="KW-0998">Cell outer membrane</keyword>
<dbReference type="CDD" id="cd19438">
    <property type="entry name" value="lipocalin_Blc-like"/>
    <property type="match status" value="1"/>
</dbReference>
<evidence type="ECO:0000256" key="3">
    <source>
        <dbReference type="ARBA" id="ARBA00011738"/>
    </source>
</evidence>
<evidence type="ECO:0000256" key="13">
    <source>
        <dbReference type="PIRSR" id="PIRSR036893-52"/>
    </source>
</evidence>
<evidence type="ECO:0000256" key="6">
    <source>
        <dbReference type="ARBA" id="ARBA00023136"/>
    </source>
</evidence>
<dbReference type="PIRSF" id="PIRSF036893">
    <property type="entry name" value="Lipocalin_ApoD"/>
    <property type="match status" value="1"/>
</dbReference>
<dbReference type="PANTHER" id="PTHR10612">
    <property type="entry name" value="APOLIPOPROTEIN D"/>
    <property type="match status" value="1"/>
</dbReference>
<feature type="lipid moiety-binding region" description="S-diacylglycerol cysteine" evidence="13">
    <location>
        <position position="19"/>
    </location>
</feature>
<dbReference type="PRINTS" id="PR01171">
    <property type="entry name" value="BCTLIPOCALIN"/>
</dbReference>
<dbReference type="InterPro" id="IPR022272">
    <property type="entry name" value="Lipocalin_CS"/>
</dbReference>
<keyword evidence="16" id="KW-1185">Reference proteome</keyword>
<evidence type="ECO:0000256" key="9">
    <source>
        <dbReference type="ARBA" id="ARBA00023288"/>
    </source>
</evidence>
<feature type="domain" description="Lipocalin/cytosolic fatty-acid binding" evidence="14">
    <location>
        <begin position="33"/>
        <end position="172"/>
    </location>
</feature>
<dbReference type="FunFam" id="2.40.128.20:FF:000002">
    <property type="entry name" value="Outer membrane lipoprotein Blc"/>
    <property type="match status" value="1"/>
</dbReference>
<evidence type="ECO:0000313" key="16">
    <source>
        <dbReference type="Proteomes" id="UP000448235"/>
    </source>
</evidence>
<comment type="function">
    <text evidence="10 12">Involved in the storage or transport of lipids necessary for membrane maintenance under stressful conditions. Displays a binding preference for lysophospholipids.</text>
</comment>
<evidence type="ECO:0000256" key="1">
    <source>
        <dbReference type="ARBA" id="ARBA00004459"/>
    </source>
</evidence>
<evidence type="ECO:0000256" key="11">
    <source>
        <dbReference type="ARBA" id="ARBA00071217"/>
    </source>
</evidence>
<keyword evidence="4" id="KW-0732">Signal</keyword>
<keyword evidence="5 12" id="KW-0446">Lipid-binding</keyword>
<protein>
    <recommendedName>
        <fullName evidence="11 12">Outer membrane lipoprotein Blc</fullName>
    </recommendedName>
</protein>
<comment type="subunit">
    <text evidence="3 12">Homodimer.</text>
</comment>
<proteinExistence type="inferred from homology"/>
<evidence type="ECO:0000256" key="5">
    <source>
        <dbReference type="ARBA" id="ARBA00023121"/>
    </source>
</evidence>
<keyword evidence="6 12" id="KW-0472">Membrane</keyword>
<evidence type="ECO:0000256" key="4">
    <source>
        <dbReference type="ARBA" id="ARBA00022729"/>
    </source>
</evidence>
<dbReference type="Pfam" id="PF08212">
    <property type="entry name" value="Lipocalin_2"/>
    <property type="match status" value="1"/>
</dbReference>
<dbReference type="SUPFAM" id="SSF50814">
    <property type="entry name" value="Lipocalins"/>
    <property type="match status" value="1"/>
</dbReference>
<dbReference type="PROSITE" id="PS00213">
    <property type="entry name" value="LIPOCALIN"/>
    <property type="match status" value="1"/>
</dbReference>
<comment type="similarity">
    <text evidence="2 12">Belongs to the calycin superfamily. Lipocalin family.</text>
</comment>
<keyword evidence="7 13" id="KW-0564">Palmitate</keyword>
<gene>
    <name evidence="15" type="ORF">GRB80_06980</name>
</gene>
<organism evidence="15 16">
    <name type="scientific">Halomonas icarae</name>
    <dbReference type="NCBI Taxonomy" id="2691040"/>
    <lineage>
        <taxon>Bacteria</taxon>
        <taxon>Pseudomonadati</taxon>
        <taxon>Pseudomonadota</taxon>
        <taxon>Gammaproteobacteria</taxon>
        <taxon>Oceanospirillales</taxon>
        <taxon>Halomonadaceae</taxon>
        <taxon>Halomonas</taxon>
    </lineage>
</organism>
<dbReference type="AlphaFoldDB" id="A0A7X5ALB8"/>